<gene>
    <name evidence="4" type="ORF">CBYS24578_00016533</name>
</gene>
<feature type="domain" description="DUF1996" evidence="3">
    <location>
        <begin position="44"/>
        <end position="313"/>
    </location>
</feature>
<name>A0A9N9Y5L8_9HYPO</name>
<feature type="chain" id="PRO_5040264638" description="DUF1996 domain-containing protein" evidence="2">
    <location>
        <begin position="20"/>
        <end position="529"/>
    </location>
</feature>
<accession>A0A9N9Y5L8</accession>
<evidence type="ECO:0000256" key="2">
    <source>
        <dbReference type="SAM" id="SignalP"/>
    </source>
</evidence>
<dbReference type="OrthoDB" id="74764at2759"/>
<dbReference type="Pfam" id="PF09362">
    <property type="entry name" value="DUF1996"/>
    <property type="match status" value="1"/>
</dbReference>
<dbReference type="AlphaFoldDB" id="A0A9N9Y5L8"/>
<comment type="caution">
    <text evidence="4">The sequence shown here is derived from an EMBL/GenBank/DDBJ whole genome shotgun (WGS) entry which is preliminary data.</text>
</comment>
<feature type="compositionally biased region" description="Basic residues" evidence="1">
    <location>
        <begin position="511"/>
        <end position="529"/>
    </location>
</feature>
<feature type="signal peptide" evidence="2">
    <location>
        <begin position="1"/>
        <end position="19"/>
    </location>
</feature>
<evidence type="ECO:0000313" key="5">
    <source>
        <dbReference type="Proteomes" id="UP000754883"/>
    </source>
</evidence>
<evidence type="ECO:0000259" key="3">
    <source>
        <dbReference type="Pfam" id="PF09362"/>
    </source>
</evidence>
<dbReference type="InterPro" id="IPR018535">
    <property type="entry name" value="DUF1996"/>
</dbReference>
<keyword evidence="5" id="KW-1185">Reference proteome</keyword>
<feature type="compositionally biased region" description="Polar residues" evidence="1">
    <location>
        <begin position="499"/>
        <end position="508"/>
    </location>
</feature>
<evidence type="ECO:0000256" key="1">
    <source>
        <dbReference type="SAM" id="MobiDB-lite"/>
    </source>
</evidence>
<dbReference type="PANTHER" id="PTHR43662">
    <property type="match status" value="1"/>
</dbReference>
<reference evidence="4 5" key="2">
    <citation type="submission" date="2021-10" db="EMBL/GenBank/DDBJ databases">
        <authorList>
            <person name="Piombo E."/>
        </authorList>
    </citation>
    <scope>NUCLEOTIDE SEQUENCE [LARGE SCALE GENOMIC DNA]</scope>
</reference>
<feature type="region of interest" description="Disordered" evidence="1">
    <location>
        <begin position="173"/>
        <end position="194"/>
    </location>
</feature>
<feature type="compositionally biased region" description="Low complexity" evidence="1">
    <location>
        <begin position="382"/>
        <end position="438"/>
    </location>
</feature>
<keyword evidence="2" id="KW-0732">Signal</keyword>
<sequence>MKTATTAAFAASLVATASAFGYNEGRTFATVQFTNKQILQARLDPIVSPGKIASHVHTILGGSNFGMSSTGEDLLKSNCTNANVKGDMSNYWFPLLYFQDPQTGKLEPVEVFYPKVYYFFEKTHDVIKAFPVGLNMLVGDPAKRTPPPTPEEILTTGSGQEISNVHVTCPRDEKVTDDNKYPTGPSWPVDSDGTNAGIGSANNPGAGVGFPFRNCDGYAAPLRMDIHFPSCLKKNADLKDYKNNMNWPKSVNGGYQDCAEDEIHVPHLFMEVYWNTPLFKDRWDHSGNGPQPFVLASGDRTGYSWHADFMAGWDTDILQNVIDNCNTGNNGMLKCPGVEENKEQCTIESPVDEIIGGVLDQLPGNNPISGWGVGTNPQPQPSGSSSSSAAASATAPASSSSAASSSTSASAAASGSSSSASAASSSAQGASSGLPGSSDDATKVIENPAVSTSSAVKVETSGAPQSSSVAASQSSSTKTKKPKSTCALKTVYETVTVTAPASGAVQSQAAHARRHEHERLMHRHAGHRH</sequence>
<organism evidence="4 5">
    <name type="scientific">Clonostachys byssicola</name>
    <dbReference type="NCBI Taxonomy" id="160290"/>
    <lineage>
        <taxon>Eukaryota</taxon>
        <taxon>Fungi</taxon>
        <taxon>Dikarya</taxon>
        <taxon>Ascomycota</taxon>
        <taxon>Pezizomycotina</taxon>
        <taxon>Sordariomycetes</taxon>
        <taxon>Hypocreomycetidae</taxon>
        <taxon>Hypocreales</taxon>
        <taxon>Bionectriaceae</taxon>
        <taxon>Clonostachys</taxon>
    </lineage>
</organism>
<evidence type="ECO:0000313" key="4">
    <source>
        <dbReference type="EMBL" id="CAG9988303.1"/>
    </source>
</evidence>
<reference evidence="5" key="1">
    <citation type="submission" date="2019-06" db="EMBL/GenBank/DDBJ databases">
        <authorList>
            <person name="Broberg M."/>
        </authorList>
    </citation>
    <scope>NUCLEOTIDE SEQUENCE [LARGE SCALE GENOMIC DNA]</scope>
</reference>
<dbReference type="Proteomes" id="UP000754883">
    <property type="component" value="Unassembled WGS sequence"/>
</dbReference>
<proteinExistence type="predicted"/>
<feature type="region of interest" description="Disordered" evidence="1">
    <location>
        <begin position="357"/>
        <end position="485"/>
    </location>
</feature>
<protein>
    <recommendedName>
        <fullName evidence="3">DUF1996 domain-containing protein</fullName>
    </recommendedName>
</protein>
<feature type="compositionally biased region" description="Low complexity" evidence="1">
    <location>
        <begin position="463"/>
        <end position="477"/>
    </location>
</feature>
<dbReference type="PANTHER" id="PTHR43662:SF11">
    <property type="entry name" value="WSC DOMAIN-CONTAINING PROTEIN"/>
    <property type="match status" value="1"/>
</dbReference>
<feature type="region of interest" description="Disordered" evidence="1">
    <location>
        <begin position="499"/>
        <end position="529"/>
    </location>
</feature>
<dbReference type="EMBL" id="CABFNO020001448">
    <property type="protein sequence ID" value="CAG9988303.1"/>
    <property type="molecule type" value="Genomic_DNA"/>
</dbReference>